<dbReference type="EMBL" id="JAJSOF020000005">
    <property type="protein sequence ID" value="KAJ4448161.1"/>
    <property type="molecule type" value="Genomic_DNA"/>
</dbReference>
<evidence type="ECO:0000313" key="1">
    <source>
        <dbReference type="EMBL" id="KAJ4448161.1"/>
    </source>
</evidence>
<gene>
    <name evidence="1" type="ORF">ANN_10174</name>
</gene>
<evidence type="ECO:0000313" key="2">
    <source>
        <dbReference type="Proteomes" id="UP001148838"/>
    </source>
</evidence>
<dbReference type="Proteomes" id="UP001148838">
    <property type="component" value="Unassembled WGS sequence"/>
</dbReference>
<protein>
    <submittedName>
        <fullName evidence="1">Uncharacterized protein</fullName>
    </submittedName>
</protein>
<accession>A0ABQ8TPW1</accession>
<reference evidence="1 2" key="1">
    <citation type="journal article" date="2022" name="Allergy">
        <title>Genome assembly and annotation of Periplaneta americana reveal a comprehensive cockroach allergen profile.</title>
        <authorList>
            <person name="Wang L."/>
            <person name="Xiong Q."/>
            <person name="Saelim N."/>
            <person name="Wang L."/>
            <person name="Nong W."/>
            <person name="Wan A.T."/>
            <person name="Shi M."/>
            <person name="Liu X."/>
            <person name="Cao Q."/>
            <person name="Hui J.H.L."/>
            <person name="Sookrung N."/>
            <person name="Leung T.F."/>
            <person name="Tungtrongchitr A."/>
            <person name="Tsui S.K.W."/>
        </authorList>
    </citation>
    <scope>NUCLEOTIDE SEQUENCE [LARGE SCALE GENOMIC DNA]</scope>
    <source>
        <strain evidence="1">PWHHKU_190912</strain>
    </source>
</reference>
<keyword evidence="2" id="KW-1185">Reference proteome</keyword>
<proteinExistence type="predicted"/>
<organism evidence="1 2">
    <name type="scientific">Periplaneta americana</name>
    <name type="common">American cockroach</name>
    <name type="synonym">Blatta americana</name>
    <dbReference type="NCBI Taxonomy" id="6978"/>
    <lineage>
        <taxon>Eukaryota</taxon>
        <taxon>Metazoa</taxon>
        <taxon>Ecdysozoa</taxon>
        <taxon>Arthropoda</taxon>
        <taxon>Hexapoda</taxon>
        <taxon>Insecta</taxon>
        <taxon>Pterygota</taxon>
        <taxon>Neoptera</taxon>
        <taxon>Polyneoptera</taxon>
        <taxon>Dictyoptera</taxon>
        <taxon>Blattodea</taxon>
        <taxon>Blattoidea</taxon>
        <taxon>Blattidae</taxon>
        <taxon>Blattinae</taxon>
        <taxon>Periplaneta</taxon>
    </lineage>
</organism>
<name>A0ABQ8TPW1_PERAM</name>
<sequence>MNRNGNSHFKRDITKMFLKFTNRNAGAVQVRSISSPDIVGCFITWVKPMRKEWLNCNTKKRLKEMDDVRYREKSQLPIHAATIYPILIFPTYRFISLRPKYFPKHLILKNPSPLFLSQSESPSFKTIQNNR</sequence>
<comment type="caution">
    <text evidence="1">The sequence shown here is derived from an EMBL/GenBank/DDBJ whole genome shotgun (WGS) entry which is preliminary data.</text>
</comment>